<accession>A0ABT5DBR9</accession>
<comment type="subcellular location">
    <subcellularLocation>
        <location evidence="1">Membrane</location>
        <topology evidence="1">Multi-pass membrane protein</topology>
    </subcellularLocation>
</comment>
<comment type="caution">
    <text evidence="8">The sequence shown here is derived from an EMBL/GenBank/DDBJ whole genome shotgun (WGS) entry which is preliminary data.</text>
</comment>
<dbReference type="RefSeq" id="WP_272141078.1">
    <property type="nucleotide sequence ID" value="NZ_JAQNDM010000002.1"/>
</dbReference>
<dbReference type="InterPro" id="IPR036259">
    <property type="entry name" value="MFS_trans_sf"/>
</dbReference>
<dbReference type="PANTHER" id="PTHR42718">
    <property type="entry name" value="MAJOR FACILITATOR SUPERFAMILY MULTIDRUG TRANSPORTER MFSC"/>
    <property type="match status" value="1"/>
</dbReference>
<feature type="transmembrane region" description="Helical" evidence="6">
    <location>
        <begin position="351"/>
        <end position="371"/>
    </location>
</feature>
<evidence type="ECO:0000313" key="8">
    <source>
        <dbReference type="EMBL" id="MDC0711117.1"/>
    </source>
</evidence>
<evidence type="ECO:0000256" key="2">
    <source>
        <dbReference type="ARBA" id="ARBA00022448"/>
    </source>
</evidence>
<feature type="transmembrane region" description="Helical" evidence="6">
    <location>
        <begin position="383"/>
        <end position="402"/>
    </location>
</feature>
<feature type="transmembrane region" description="Helical" evidence="6">
    <location>
        <begin position="54"/>
        <end position="72"/>
    </location>
</feature>
<evidence type="ECO:0000256" key="6">
    <source>
        <dbReference type="SAM" id="Phobius"/>
    </source>
</evidence>
<gene>
    <name evidence="8" type="ORF">POL68_21795</name>
</gene>
<evidence type="ECO:0000256" key="5">
    <source>
        <dbReference type="ARBA" id="ARBA00023136"/>
    </source>
</evidence>
<dbReference type="Gene3D" id="1.20.1720.10">
    <property type="entry name" value="Multidrug resistance protein D"/>
    <property type="match status" value="1"/>
</dbReference>
<feature type="transmembrane region" description="Helical" evidence="6">
    <location>
        <begin position="84"/>
        <end position="102"/>
    </location>
</feature>
<keyword evidence="2" id="KW-0813">Transport</keyword>
<dbReference type="InterPro" id="IPR011701">
    <property type="entry name" value="MFS"/>
</dbReference>
<feature type="transmembrane region" description="Helical" evidence="6">
    <location>
        <begin position="142"/>
        <end position="164"/>
    </location>
</feature>
<dbReference type="InterPro" id="IPR020846">
    <property type="entry name" value="MFS_dom"/>
</dbReference>
<dbReference type="InterPro" id="IPR005829">
    <property type="entry name" value="Sugar_transporter_CS"/>
</dbReference>
<evidence type="ECO:0000313" key="9">
    <source>
        <dbReference type="Proteomes" id="UP001221838"/>
    </source>
</evidence>
<dbReference type="Proteomes" id="UP001221838">
    <property type="component" value="Unassembled WGS sequence"/>
</dbReference>
<keyword evidence="9" id="KW-1185">Reference proteome</keyword>
<dbReference type="PROSITE" id="PS00216">
    <property type="entry name" value="SUGAR_TRANSPORT_1"/>
    <property type="match status" value="1"/>
</dbReference>
<dbReference type="PANTHER" id="PTHR42718:SF9">
    <property type="entry name" value="MAJOR FACILITATOR SUPERFAMILY MULTIDRUG TRANSPORTER MFSC"/>
    <property type="match status" value="1"/>
</dbReference>
<dbReference type="SUPFAM" id="SSF103473">
    <property type="entry name" value="MFS general substrate transporter"/>
    <property type="match status" value="1"/>
</dbReference>
<organism evidence="8 9">
    <name type="scientific">Stigmatella ashevillensis</name>
    <dbReference type="NCBI Taxonomy" id="2995309"/>
    <lineage>
        <taxon>Bacteria</taxon>
        <taxon>Pseudomonadati</taxon>
        <taxon>Myxococcota</taxon>
        <taxon>Myxococcia</taxon>
        <taxon>Myxococcales</taxon>
        <taxon>Cystobacterineae</taxon>
        <taxon>Archangiaceae</taxon>
        <taxon>Stigmatella</taxon>
    </lineage>
</organism>
<evidence type="ECO:0000256" key="1">
    <source>
        <dbReference type="ARBA" id="ARBA00004141"/>
    </source>
</evidence>
<evidence type="ECO:0000256" key="3">
    <source>
        <dbReference type="ARBA" id="ARBA00022692"/>
    </source>
</evidence>
<feature type="transmembrane region" description="Helical" evidence="6">
    <location>
        <begin position="21"/>
        <end position="42"/>
    </location>
</feature>
<dbReference type="EMBL" id="JAQNDM010000002">
    <property type="protein sequence ID" value="MDC0711117.1"/>
    <property type="molecule type" value="Genomic_DNA"/>
</dbReference>
<sequence length="418" mass="44696">MNVSHPGPSTPPGGRSRPLHVSLLCLTIAQIGITFYLPAFPLYAADIGEPLEKILGTVAIYLLFYGVAQLLAGPLSDRVGRRPLLLTGLGIFTLCALLIPLAKSASALHVLRAIQGAGGGVLSVMVKLILRDSYAEGELTRAFSILEAASSATPAIAPFLGGLICSRWGWQASFLAVGAWAALAGSTVLGLYDTRWQERSVPTETVSFRSFLKSYLHLFNRMEFVFAGMIVLMTYVANLVFLSFSPMLFQRDLHLSASNYGQLMMLPAAATALGGFVGSRLSTRLASMRVLQAGASGLLLSGGFLCSFWFWPTLSVMRALLPFMGMAFSASLIFPCAYSIAFSAHPAKGGFVAAMLGCLQLSGASFFRLWLAPGLSNLVEIGVLYSAISLVLLFMAVGLSLFRGKDEPTVFPESIKIK</sequence>
<feature type="transmembrane region" description="Helical" evidence="6">
    <location>
        <begin position="170"/>
        <end position="192"/>
    </location>
</feature>
<proteinExistence type="predicted"/>
<protein>
    <submittedName>
        <fullName evidence="8">MFS transporter</fullName>
    </submittedName>
</protein>
<feature type="domain" description="Major facilitator superfamily (MFS) profile" evidence="7">
    <location>
        <begin position="18"/>
        <end position="407"/>
    </location>
</feature>
<feature type="transmembrane region" description="Helical" evidence="6">
    <location>
        <begin position="260"/>
        <end position="278"/>
    </location>
</feature>
<evidence type="ECO:0000256" key="4">
    <source>
        <dbReference type="ARBA" id="ARBA00022989"/>
    </source>
</evidence>
<feature type="transmembrane region" description="Helical" evidence="6">
    <location>
        <begin position="323"/>
        <end position="344"/>
    </location>
</feature>
<keyword evidence="5 6" id="KW-0472">Membrane</keyword>
<dbReference type="PROSITE" id="PS50850">
    <property type="entry name" value="MFS"/>
    <property type="match status" value="1"/>
</dbReference>
<keyword evidence="4 6" id="KW-1133">Transmembrane helix</keyword>
<keyword evidence="3 6" id="KW-0812">Transmembrane</keyword>
<evidence type="ECO:0000259" key="7">
    <source>
        <dbReference type="PROSITE" id="PS50850"/>
    </source>
</evidence>
<feature type="transmembrane region" description="Helical" evidence="6">
    <location>
        <begin position="224"/>
        <end position="248"/>
    </location>
</feature>
<reference evidence="8 9" key="1">
    <citation type="submission" date="2022-11" db="EMBL/GenBank/DDBJ databases">
        <title>Minimal conservation of predation-associated metabolite biosynthetic gene clusters underscores biosynthetic potential of Myxococcota including descriptions for ten novel species: Archangium lansinium sp. nov., Myxococcus landrumus sp. nov., Nannocystis bai.</title>
        <authorList>
            <person name="Ahearne A."/>
            <person name="Stevens C."/>
            <person name="Dowd S."/>
        </authorList>
    </citation>
    <scope>NUCLEOTIDE SEQUENCE [LARGE SCALE GENOMIC DNA]</scope>
    <source>
        <strain evidence="8 9">NCWAL01</strain>
    </source>
</reference>
<dbReference type="Pfam" id="PF07690">
    <property type="entry name" value="MFS_1"/>
    <property type="match status" value="1"/>
</dbReference>
<feature type="transmembrane region" description="Helical" evidence="6">
    <location>
        <begin position="290"/>
        <end position="311"/>
    </location>
</feature>
<name>A0ABT5DBR9_9BACT</name>
<feature type="transmembrane region" description="Helical" evidence="6">
    <location>
        <begin position="108"/>
        <end position="130"/>
    </location>
</feature>